<evidence type="ECO:0000256" key="1">
    <source>
        <dbReference type="SAM" id="MobiDB-lite"/>
    </source>
</evidence>
<feature type="compositionally biased region" description="Low complexity" evidence="1">
    <location>
        <begin position="335"/>
        <end position="348"/>
    </location>
</feature>
<feature type="compositionally biased region" description="Polar residues" evidence="1">
    <location>
        <begin position="591"/>
        <end position="612"/>
    </location>
</feature>
<feature type="compositionally biased region" description="Low complexity" evidence="1">
    <location>
        <begin position="516"/>
        <end position="541"/>
    </location>
</feature>
<feature type="compositionally biased region" description="Polar residues" evidence="1">
    <location>
        <begin position="733"/>
        <end position="765"/>
    </location>
</feature>
<dbReference type="OrthoDB" id="3366874at2759"/>
<evidence type="ECO:0000313" key="3">
    <source>
        <dbReference type="Proteomes" id="UP000037751"/>
    </source>
</evidence>
<dbReference type="STRING" id="77020.A0A0M8MSS7"/>
<feature type="compositionally biased region" description="Polar residues" evidence="1">
    <location>
        <begin position="398"/>
        <end position="414"/>
    </location>
</feature>
<dbReference type="VEuPathDB" id="FungiDB:Malapachy_1670"/>
<feature type="compositionally biased region" description="Pro residues" evidence="1">
    <location>
        <begin position="376"/>
        <end position="395"/>
    </location>
</feature>
<feature type="compositionally biased region" description="Polar residues" evidence="1">
    <location>
        <begin position="677"/>
        <end position="691"/>
    </location>
</feature>
<dbReference type="AlphaFoldDB" id="A0A0M8MSS7"/>
<feature type="compositionally biased region" description="Pro residues" evidence="1">
    <location>
        <begin position="651"/>
        <end position="671"/>
    </location>
</feature>
<feature type="region of interest" description="Disordered" evidence="1">
    <location>
        <begin position="831"/>
        <end position="862"/>
    </location>
</feature>
<gene>
    <name evidence="2" type="ORF">Malapachy_1670</name>
</gene>
<feature type="compositionally biased region" description="Basic and acidic residues" evidence="1">
    <location>
        <begin position="51"/>
        <end position="60"/>
    </location>
</feature>
<name>A0A0M8MSS7_9BASI</name>
<accession>A0A0M8MSS7</accession>
<sequence>MMPGVTANFDVSVLPLIPSEGDITDLHGYLHGPLPLSPELGSRRSPHARYRREGSEDRLRSPTAQSTPRLPRQPRVANQHMKDAVPSSSTSSLYNYGMMRTESSPSLRGGTPVASPPSSTTHLPRERPLSPLRVASPVSTAREDSEGTPTSKPRMHRSRSVSLLSLRKLTGKTKTPEAKGKDSTQPTPKSSMDDGSVDEPSTPMRFFRRSRSRADLRSAAKNSEAPLPPQDLPRPPALERMAMPRSSSTDSLPYRSEYNARPSLPGRRPDVPMRPLDLSAASPDTSLTSIGDLSLSRIPPPPLFVPKPTTTSLSAVTASPVDVSPPTASMGTSGPISSPSVYTASSAPPSAPPVPVAEDVPSVAPEADQGTLSSPALPPLPNKSPVLPLPSPTPPSVNASSTSLVSAPTNTHTTSLSSSRPSSPLVPKPPVNRSPHNPFLQRVNDEPLSPDESHFQMEPTAWPTHSSAPTEAASVVATDDEKHLAVSDVDSRPISVQVDDAPSSAAHELSDAPPRASSSQGALSSSPSAAVPASSSASPSPMLRPPTAMTSETSPPLSGPRASSPWMRKEPSSYRVSTPTTMSAFHVEAPTTDSSKYTQQTLPDAFSMSIQPEQDGESPSFVLPALPSPSPPIPTQAWEAPSYTSDKAPTSPVPASAPVPAPAPAPAPAHAPTPSTWSSLPVPSTTSQSDPFFNLTATSSPPPSRAPMPRTATVGGPRQMSLTAAYDAAQRAKQMTPTKPGTSIQWSMPTSASGSSARGPSTPHTPLSGLGLHNAAPSSAPLGLAASDAHAASSTEPWSVPPPSNSTGVPSLSFVDDPSIATVLYDSDSIDTRHATPSVGDTPVQPAVSTRMPSSYKSAPPTSAALRAPSAAASGPFDAISMSPEQKRVSMLAEIEDMLQAALNIASSPHDDTVSNKGPASYDDPFSLSFNGSQADASTLALPKVDVPSRLEQVYAQQATLRGSIESSRAEILSLRQKIKAFRTGLEDDPILHEEPIAPSVGTTSQLDSQRRLRESLASMDDLDRRLASMLAMHGTPISD</sequence>
<feature type="compositionally biased region" description="Basic and acidic residues" evidence="1">
    <location>
        <begin position="479"/>
        <end position="491"/>
    </location>
</feature>
<feature type="compositionally biased region" description="Polar residues" evidence="1">
    <location>
        <begin position="847"/>
        <end position="857"/>
    </location>
</feature>
<evidence type="ECO:0000313" key="2">
    <source>
        <dbReference type="EMBL" id="KOS13060.1"/>
    </source>
</evidence>
<keyword evidence="3" id="KW-1185">Reference proteome</keyword>
<feature type="region of interest" description="Disordered" evidence="1">
    <location>
        <begin position="35"/>
        <end position="813"/>
    </location>
</feature>
<feature type="compositionally biased region" description="Pro residues" evidence="1">
    <location>
        <begin position="226"/>
        <end position="236"/>
    </location>
</feature>
<organism evidence="2 3">
    <name type="scientific">Malassezia pachydermatis</name>
    <dbReference type="NCBI Taxonomy" id="77020"/>
    <lineage>
        <taxon>Eukaryota</taxon>
        <taxon>Fungi</taxon>
        <taxon>Dikarya</taxon>
        <taxon>Basidiomycota</taxon>
        <taxon>Ustilaginomycotina</taxon>
        <taxon>Malasseziomycetes</taxon>
        <taxon>Malasseziales</taxon>
        <taxon>Malasseziaceae</taxon>
        <taxon>Malassezia</taxon>
    </lineage>
</organism>
<feature type="compositionally biased region" description="Polar residues" evidence="1">
    <location>
        <begin position="574"/>
        <end position="583"/>
    </location>
</feature>
<feature type="region of interest" description="Disordered" evidence="1">
    <location>
        <begin position="993"/>
        <end position="1012"/>
    </location>
</feature>
<dbReference type="RefSeq" id="XP_017990692.1">
    <property type="nucleotide sequence ID" value="XM_018136172.1"/>
</dbReference>
<comment type="caution">
    <text evidence="2">The sequence shown here is derived from an EMBL/GenBank/DDBJ whole genome shotgun (WGS) entry which is preliminary data.</text>
</comment>
<dbReference type="Proteomes" id="UP000037751">
    <property type="component" value="Unassembled WGS sequence"/>
</dbReference>
<dbReference type="GeneID" id="28728047"/>
<feature type="compositionally biased region" description="Low complexity" evidence="1">
    <location>
        <begin position="356"/>
        <end position="365"/>
    </location>
</feature>
<dbReference type="EMBL" id="LGAV01000007">
    <property type="protein sequence ID" value="KOS13060.1"/>
    <property type="molecule type" value="Genomic_DNA"/>
</dbReference>
<feature type="compositionally biased region" description="Low complexity" evidence="1">
    <location>
        <begin position="775"/>
        <end position="789"/>
    </location>
</feature>
<proteinExistence type="predicted"/>
<protein>
    <submittedName>
        <fullName evidence="2">Uncharacterized protein</fullName>
    </submittedName>
</protein>
<feature type="compositionally biased region" description="Polar residues" evidence="1">
    <location>
        <begin position="282"/>
        <end position="291"/>
    </location>
</feature>
<reference evidence="2 3" key="1">
    <citation type="submission" date="2015-07" db="EMBL/GenBank/DDBJ databases">
        <title>Draft Genome Sequence of Malassezia furfur CBS1878 and Malassezia pachydermatis CBS1879.</title>
        <authorList>
            <person name="Triana S."/>
            <person name="Ohm R."/>
            <person name="Gonzalez A."/>
            <person name="DeCock H."/>
            <person name="Restrepo S."/>
            <person name="Celis A."/>
        </authorList>
    </citation>
    <scope>NUCLEOTIDE SEQUENCE [LARGE SCALE GENOMIC DNA]</scope>
    <source>
        <strain evidence="2 3">CBS 1879</strain>
    </source>
</reference>